<protein>
    <submittedName>
        <fullName evidence="1">Uncharacterized protein</fullName>
    </submittedName>
</protein>
<accession>A0ACB8GWP8</accession>
<gene>
    <name evidence="1" type="ORF">JR316_0006606</name>
</gene>
<evidence type="ECO:0000313" key="1">
    <source>
        <dbReference type="EMBL" id="KAH9480009.1"/>
    </source>
</evidence>
<keyword evidence="2" id="KW-1185">Reference proteome</keyword>
<dbReference type="EMBL" id="JAFIQS020000006">
    <property type="protein sequence ID" value="KAH9480009.1"/>
    <property type="molecule type" value="Genomic_DNA"/>
</dbReference>
<reference evidence="1" key="1">
    <citation type="submission" date="2021-10" db="EMBL/GenBank/DDBJ databases">
        <title>Psilocybe cubensis genome.</title>
        <authorList>
            <person name="Mckernan K.J."/>
            <person name="Crawford S."/>
            <person name="Trippe A."/>
            <person name="Kane L.T."/>
            <person name="Mclaughlin S."/>
        </authorList>
    </citation>
    <scope>NUCLEOTIDE SEQUENCE</scope>
    <source>
        <strain evidence="1">MGC-MH-2018</strain>
    </source>
</reference>
<comment type="caution">
    <text evidence="1">The sequence shown here is derived from an EMBL/GenBank/DDBJ whole genome shotgun (WGS) entry which is preliminary data.</text>
</comment>
<dbReference type="Proteomes" id="UP000664032">
    <property type="component" value="Unassembled WGS sequence"/>
</dbReference>
<evidence type="ECO:0000313" key="2">
    <source>
        <dbReference type="Proteomes" id="UP000664032"/>
    </source>
</evidence>
<organism evidence="1 2">
    <name type="scientific">Psilocybe cubensis</name>
    <name type="common">Psychedelic mushroom</name>
    <name type="synonym">Stropharia cubensis</name>
    <dbReference type="NCBI Taxonomy" id="181762"/>
    <lineage>
        <taxon>Eukaryota</taxon>
        <taxon>Fungi</taxon>
        <taxon>Dikarya</taxon>
        <taxon>Basidiomycota</taxon>
        <taxon>Agaricomycotina</taxon>
        <taxon>Agaricomycetes</taxon>
        <taxon>Agaricomycetidae</taxon>
        <taxon>Agaricales</taxon>
        <taxon>Agaricineae</taxon>
        <taxon>Strophariaceae</taxon>
        <taxon>Psilocybe</taxon>
    </lineage>
</organism>
<name>A0ACB8GWP8_PSICU</name>
<sequence length="312" mass="35173">MQSYMASKVNNGMPTLIPEDMTAETLYECNLAVEIILEARSNQEQTKWNANNYIEHLSERCTGRNDAVEDNLKNLFPPIHLPMLYRCKPGTVADSEGNILAWYLPGILTERRVNSTWKMLQNIEGLIRMTPSSTSWRANKTYFRHESAWLRPGNANFSPAWFQQGHEQSNPLEVSADLTHPDGLSFIAGLMTTSALIGAILSIIHPAQFRAGIEFLERISSQPEIIHKAELLKHILTFWTSPFGVISVISNRDTPFHRDNGSCHPWYDLLMPLGNYENGRIELPGVGIRLVLERLGVSKAGWSTSSDILQNL</sequence>
<proteinExistence type="predicted"/>